<accession>A0ACD6ADZ7</accession>
<reference evidence="1" key="1">
    <citation type="submission" date="2021-05" db="EMBL/GenBank/DDBJ databases">
        <authorList>
            <person name="Scholz U."/>
            <person name="Mascher M."/>
            <person name="Fiebig A."/>
        </authorList>
    </citation>
    <scope>NUCLEOTIDE SEQUENCE [LARGE SCALE GENOMIC DNA]</scope>
</reference>
<proteinExistence type="predicted"/>
<sequence>MADPITIGAAVGWGVSAVGWLVSPIISRILNKGFAHLDFNTSEKLSILDIQVLQLQRVMEVVDESTYRVRLEPLLNKLKSALYEAEDILDRVEYQSLKRQIQDAKSDSSKMDLLRKNLRSAMPSSPLKDEESGLSKFQLEKSLKKIESAISDACKVLEQMNLPSVINENGRRAVATISRGAVTTAGPPLRVIGRDQERDKITALLHEKEHHCEANTISGTCYSVIGIHGIAGSGKSTLAQCVYDYEKKYKQDRMEGHFDIVMWIHVSQKFDLDSIFRDMFEGATGEECPKFNSRNALEEKLEDKLRGKQILLVLDDVWYNIRNSGCREELQKLTYPLHVGKAGSRILVTTQTEAALVALGAIKERCIPISNLDDEVFLEMFMHYALRDARVGDHDRRILEMIGEDIAKKLKRSPLAARTVGSRLHDNPNVEFWRSEKDRDLLNETMGALWWSYQYLDEHVRRCFAYCSIFPRGHRLKRDELVKLWVAEGFIKTSKPEEEMEDVAKNYFNELLSASFLQLGGKQKVFGHEVDYFTIHDLLCDLAEEVAGTDCFRIEKGCTREVPQDVRYLFVGTYNREMLNKKMSGLQKLRTLIIGNMVQIKSCEVFASMFTILTGLPKLRVLSLCVIGGGHCRFSFPDSIGQLKHLRYFAFVVPVVIKLTLPAAFTKLYHMQVVDFGHCTSLAFSSGEDMMNLINLRCVISMAGLDFPNVGRLTWLQMLPIFTVRKKQGYELHQLKHLHKLQAKLQIHGLENVQSKDEALEVNLACKEKLTELVLQWDNGSCSSPEVQAAVLEGLCPSKYLERLHIRWYNGMTLPNWMMGKHMGGPKNLQELRLVGWSQRGLAPDLGAFVHLHSLYLFSCSWEALPGNMEHLTSLKKLEIYDCMNMRSLGALPKSLEEFTVVSCNHKFMRSCITTDESNWQKIEHIPKKTFEIWKAHGSNKPFC</sequence>
<evidence type="ECO:0000313" key="2">
    <source>
        <dbReference type="Proteomes" id="UP001732700"/>
    </source>
</evidence>
<keyword evidence="2" id="KW-1185">Reference proteome</keyword>
<name>A0ACD6ADZ7_AVESA</name>
<evidence type="ECO:0000313" key="1">
    <source>
        <dbReference type="EnsemblPlants" id="AVESA.00010b.r2.7DG1345490.1.CDS"/>
    </source>
</evidence>
<reference evidence="1" key="2">
    <citation type="submission" date="2025-09" db="UniProtKB">
        <authorList>
            <consortium name="EnsemblPlants"/>
        </authorList>
    </citation>
    <scope>IDENTIFICATION</scope>
</reference>
<dbReference type="Proteomes" id="UP001732700">
    <property type="component" value="Chromosome 7D"/>
</dbReference>
<organism evidence="1 2">
    <name type="scientific">Avena sativa</name>
    <name type="common">Oat</name>
    <dbReference type="NCBI Taxonomy" id="4498"/>
    <lineage>
        <taxon>Eukaryota</taxon>
        <taxon>Viridiplantae</taxon>
        <taxon>Streptophyta</taxon>
        <taxon>Embryophyta</taxon>
        <taxon>Tracheophyta</taxon>
        <taxon>Spermatophyta</taxon>
        <taxon>Magnoliopsida</taxon>
        <taxon>Liliopsida</taxon>
        <taxon>Poales</taxon>
        <taxon>Poaceae</taxon>
        <taxon>BOP clade</taxon>
        <taxon>Pooideae</taxon>
        <taxon>Poodae</taxon>
        <taxon>Poeae</taxon>
        <taxon>Poeae Chloroplast Group 1 (Aveneae type)</taxon>
        <taxon>Aveninae</taxon>
        <taxon>Avena</taxon>
    </lineage>
</organism>
<dbReference type="EnsemblPlants" id="AVESA.00010b.r2.7DG1345490.1">
    <property type="protein sequence ID" value="AVESA.00010b.r2.7DG1345490.1.CDS"/>
    <property type="gene ID" value="AVESA.00010b.r2.7DG1345490"/>
</dbReference>
<protein>
    <submittedName>
        <fullName evidence="1">Uncharacterized protein</fullName>
    </submittedName>
</protein>